<keyword evidence="2" id="KW-1133">Transmembrane helix</keyword>
<dbReference type="EMBL" id="UOFO01000034">
    <property type="protein sequence ID" value="VAW84092.1"/>
    <property type="molecule type" value="Genomic_DNA"/>
</dbReference>
<evidence type="ECO:0000256" key="1">
    <source>
        <dbReference type="SAM" id="MobiDB-lite"/>
    </source>
</evidence>
<protein>
    <recommendedName>
        <fullName evidence="4">Additional component NikL of nickel ECF transporter</fullName>
    </recommendedName>
</protein>
<evidence type="ECO:0008006" key="4">
    <source>
        <dbReference type="Google" id="ProtNLM"/>
    </source>
</evidence>
<feature type="transmembrane region" description="Helical" evidence="2">
    <location>
        <begin position="227"/>
        <end position="246"/>
    </location>
</feature>
<sequence length="260" mass="28641">MSDYGIPSIIQAALEQTPKLLRAHSQGTIVDLRIPVTENASVIQAYPNEDTMSLSTPLLRRFTAALLFALLTASTTVQAHKLNMFAFVEDEEIYVEVYFADGKRAKNSVIEVYDPQDKLLYNNTTDEEGGHQFAIPQKTELRIVVNAGMGHQTEYTLPSSEFSTEQTSSTRTLSSQTTGTTTPPVMQTSALSMEQLKPLITQAVSQAVKPLQREISELKNKTSLSDIIGGVGYIFGLLGIFAYLDARKKAKNNYGKPDLD</sequence>
<accession>A0A3B0Z967</accession>
<evidence type="ECO:0000256" key="2">
    <source>
        <dbReference type="SAM" id="Phobius"/>
    </source>
</evidence>
<proteinExistence type="predicted"/>
<keyword evidence="2" id="KW-0812">Transmembrane</keyword>
<feature type="compositionally biased region" description="Low complexity" evidence="1">
    <location>
        <begin position="159"/>
        <end position="183"/>
    </location>
</feature>
<organism evidence="3">
    <name type="scientific">hydrothermal vent metagenome</name>
    <dbReference type="NCBI Taxonomy" id="652676"/>
    <lineage>
        <taxon>unclassified sequences</taxon>
        <taxon>metagenomes</taxon>
        <taxon>ecological metagenomes</taxon>
    </lineage>
</organism>
<keyword evidence="2" id="KW-0472">Membrane</keyword>
<reference evidence="3" key="1">
    <citation type="submission" date="2018-06" db="EMBL/GenBank/DDBJ databases">
        <authorList>
            <person name="Zhirakovskaya E."/>
        </authorList>
    </citation>
    <scope>NUCLEOTIDE SEQUENCE</scope>
</reference>
<dbReference type="AlphaFoldDB" id="A0A3B0Z967"/>
<feature type="region of interest" description="Disordered" evidence="1">
    <location>
        <begin position="157"/>
        <end position="183"/>
    </location>
</feature>
<evidence type="ECO:0000313" key="3">
    <source>
        <dbReference type="EMBL" id="VAW84092.1"/>
    </source>
</evidence>
<gene>
    <name evidence="3" type="ORF">MNBD_GAMMA16-724</name>
</gene>
<name>A0A3B0Z967_9ZZZZ</name>